<dbReference type="PROSITE" id="PS00889">
    <property type="entry name" value="CNMP_BINDING_2"/>
    <property type="match status" value="1"/>
</dbReference>
<dbReference type="InterPro" id="IPR018488">
    <property type="entry name" value="cNMP-bd_CS"/>
</dbReference>
<dbReference type="GO" id="GO:0003677">
    <property type="term" value="F:DNA binding"/>
    <property type="evidence" value="ECO:0007669"/>
    <property type="project" value="UniProtKB-KW"/>
</dbReference>
<dbReference type="GO" id="GO:0003700">
    <property type="term" value="F:DNA-binding transcription factor activity"/>
    <property type="evidence" value="ECO:0007669"/>
    <property type="project" value="TreeGrafter"/>
</dbReference>
<feature type="domain" description="HTH crp-type" evidence="5">
    <location>
        <begin position="133"/>
        <end position="205"/>
    </location>
</feature>
<dbReference type="SUPFAM" id="SSF51206">
    <property type="entry name" value="cAMP-binding domain-like"/>
    <property type="match status" value="1"/>
</dbReference>
<evidence type="ECO:0000259" key="4">
    <source>
        <dbReference type="PROSITE" id="PS50042"/>
    </source>
</evidence>
<dbReference type="InterPro" id="IPR018490">
    <property type="entry name" value="cNMP-bd_dom_sf"/>
</dbReference>
<dbReference type="Pfam" id="PF00027">
    <property type="entry name" value="cNMP_binding"/>
    <property type="match status" value="1"/>
</dbReference>
<dbReference type="GO" id="GO:0005829">
    <property type="term" value="C:cytosol"/>
    <property type="evidence" value="ECO:0007669"/>
    <property type="project" value="TreeGrafter"/>
</dbReference>
<comment type="caution">
    <text evidence="6">The sequence shown here is derived from an EMBL/GenBank/DDBJ whole genome shotgun (WGS) entry which is preliminary data.</text>
</comment>
<evidence type="ECO:0000259" key="5">
    <source>
        <dbReference type="PROSITE" id="PS51063"/>
    </source>
</evidence>
<evidence type="ECO:0000256" key="2">
    <source>
        <dbReference type="ARBA" id="ARBA00023125"/>
    </source>
</evidence>
<dbReference type="InterPro" id="IPR036390">
    <property type="entry name" value="WH_DNA-bd_sf"/>
</dbReference>
<name>A0A495VX84_9PSEU</name>
<dbReference type="Pfam" id="PF13545">
    <property type="entry name" value="HTH_Crp_2"/>
    <property type="match status" value="1"/>
</dbReference>
<keyword evidence="1" id="KW-0805">Transcription regulation</keyword>
<organism evidence="6 7">
    <name type="scientific">Saccharothrix australiensis</name>
    <dbReference type="NCBI Taxonomy" id="2072"/>
    <lineage>
        <taxon>Bacteria</taxon>
        <taxon>Bacillati</taxon>
        <taxon>Actinomycetota</taxon>
        <taxon>Actinomycetes</taxon>
        <taxon>Pseudonocardiales</taxon>
        <taxon>Pseudonocardiaceae</taxon>
        <taxon>Saccharothrix</taxon>
    </lineage>
</organism>
<sequence>MPDHAPDRGRAEIRAAGRSAPFRKGERLITAGTDSDEVLLIESGLVKALLPGPGVEPLVSLLGPGAMVGELGVITGRPRSAHVVALSPGRAVHLAASAFVRLRAQSDDVRALVDQTILKRQRDADERQLAQTREVPARVASVLLKWVTELGRPTDAGLRLDGLSQRDLADAVAASEKSVETALGSLRAKGLLRTARLSFTLTDPAALARALDR</sequence>
<dbReference type="InterPro" id="IPR000595">
    <property type="entry name" value="cNMP-bd_dom"/>
</dbReference>
<dbReference type="Proteomes" id="UP000282084">
    <property type="component" value="Unassembled WGS sequence"/>
</dbReference>
<evidence type="ECO:0000256" key="1">
    <source>
        <dbReference type="ARBA" id="ARBA00023015"/>
    </source>
</evidence>
<dbReference type="EMBL" id="RBXO01000001">
    <property type="protein sequence ID" value="RKT53203.1"/>
    <property type="molecule type" value="Genomic_DNA"/>
</dbReference>
<protein>
    <submittedName>
        <fullName evidence="6">CRP-like cAMP-binding protein</fullName>
    </submittedName>
</protein>
<dbReference type="PANTHER" id="PTHR24567:SF68">
    <property type="entry name" value="DNA-BINDING TRANSCRIPTIONAL DUAL REGULATOR CRP"/>
    <property type="match status" value="1"/>
</dbReference>
<dbReference type="InterPro" id="IPR014710">
    <property type="entry name" value="RmlC-like_jellyroll"/>
</dbReference>
<dbReference type="AlphaFoldDB" id="A0A495VX84"/>
<keyword evidence="7" id="KW-1185">Reference proteome</keyword>
<dbReference type="Gene3D" id="1.10.10.10">
    <property type="entry name" value="Winged helix-like DNA-binding domain superfamily/Winged helix DNA-binding domain"/>
    <property type="match status" value="1"/>
</dbReference>
<dbReference type="RefSeq" id="WP_121003306.1">
    <property type="nucleotide sequence ID" value="NZ_RBXO01000001.1"/>
</dbReference>
<dbReference type="InterPro" id="IPR012318">
    <property type="entry name" value="HTH_CRP"/>
</dbReference>
<dbReference type="PANTHER" id="PTHR24567">
    <property type="entry name" value="CRP FAMILY TRANSCRIPTIONAL REGULATORY PROTEIN"/>
    <property type="match status" value="1"/>
</dbReference>
<evidence type="ECO:0000313" key="6">
    <source>
        <dbReference type="EMBL" id="RKT53203.1"/>
    </source>
</evidence>
<dbReference type="InterPro" id="IPR050397">
    <property type="entry name" value="Env_Response_Regulators"/>
</dbReference>
<dbReference type="InterPro" id="IPR036388">
    <property type="entry name" value="WH-like_DNA-bd_sf"/>
</dbReference>
<dbReference type="SUPFAM" id="SSF46785">
    <property type="entry name" value="Winged helix' DNA-binding domain"/>
    <property type="match status" value="1"/>
</dbReference>
<gene>
    <name evidence="6" type="ORF">C8E97_1761</name>
</gene>
<keyword evidence="3" id="KW-0804">Transcription</keyword>
<dbReference type="Gene3D" id="2.60.120.10">
    <property type="entry name" value="Jelly Rolls"/>
    <property type="match status" value="1"/>
</dbReference>
<dbReference type="SMART" id="SM00100">
    <property type="entry name" value="cNMP"/>
    <property type="match status" value="1"/>
</dbReference>
<dbReference type="PROSITE" id="PS50042">
    <property type="entry name" value="CNMP_BINDING_3"/>
    <property type="match status" value="1"/>
</dbReference>
<dbReference type="OrthoDB" id="3625614at2"/>
<feature type="domain" description="Cyclic nucleotide-binding" evidence="4">
    <location>
        <begin position="22"/>
        <end position="120"/>
    </location>
</feature>
<dbReference type="CDD" id="cd00038">
    <property type="entry name" value="CAP_ED"/>
    <property type="match status" value="1"/>
</dbReference>
<evidence type="ECO:0000313" key="7">
    <source>
        <dbReference type="Proteomes" id="UP000282084"/>
    </source>
</evidence>
<dbReference type="PROSITE" id="PS51063">
    <property type="entry name" value="HTH_CRP_2"/>
    <property type="match status" value="1"/>
</dbReference>
<keyword evidence="2" id="KW-0238">DNA-binding</keyword>
<reference evidence="6 7" key="1">
    <citation type="submission" date="2018-10" db="EMBL/GenBank/DDBJ databases">
        <title>Sequencing the genomes of 1000 actinobacteria strains.</title>
        <authorList>
            <person name="Klenk H.-P."/>
        </authorList>
    </citation>
    <scope>NUCLEOTIDE SEQUENCE [LARGE SCALE GENOMIC DNA]</scope>
    <source>
        <strain evidence="6 7">DSM 43800</strain>
    </source>
</reference>
<accession>A0A495VX84</accession>
<evidence type="ECO:0000256" key="3">
    <source>
        <dbReference type="ARBA" id="ARBA00023163"/>
    </source>
</evidence>
<proteinExistence type="predicted"/>